<dbReference type="PANTHER" id="PTHR42693">
    <property type="entry name" value="ARYLSULFATASE FAMILY MEMBER"/>
    <property type="match status" value="1"/>
</dbReference>
<name>A0A3D9L801_MARFU</name>
<dbReference type="PROSITE" id="PS51257">
    <property type="entry name" value="PROKAR_LIPOPROTEIN"/>
    <property type="match status" value="1"/>
</dbReference>
<dbReference type="InterPro" id="IPR017850">
    <property type="entry name" value="Alkaline_phosphatase_core_sf"/>
</dbReference>
<keyword evidence="5" id="KW-0378">Hydrolase</keyword>
<dbReference type="InterPro" id="IPR050738">
    <property type="entry name" value="Sulfatase"/>
</dbReference>
<organism evidence="9 10">
    <name type="scientific">Marinoscillum furvescens DSM 4134</name>
    <dbReference type="NCBI Taxonomy" id="1122208"/>
    <lineage>
        <taxon>Bacteria</taxon>
        <taxon>Pseudomonadati</taxon>
        <taxon>Bacteroidota</taxon>
        <taxon>Cytophagia</taxon>
        <taxon>Cytophagales</taxon>
        <taxon>Reichenbachiellaceae</taxon>
        <taxon>Marinoscillum</taxon>
    </lineage>
</organism>
<dbReference type="RefSeq" id="WP_221409438.1">
    <property type="nucleotide sequence ID" value="NZ_QREG01000002.1"/>
</dbReference>
<dbReference type="CDD" id="cd16144">
    <property type="entry name" value="ARS_like"/>
    <property type="match status" value="1"/>
</dbReference>
<dbReference type="Proteomes" id="UP000256779">
    <property type="component" value="Unassembled WGS sequence"/>
</dbReference>
<dbReference type="PANTHER" id="PTHR42693:SF42">
    <property type="entry name" value="ARYLSULFATASE G"/>
    <property type="match status" value="1"/>
</dbReference>
<sequence length="519" mass="58047">MMKNLFVLVCIAVLAISCAQEKQAPNVLFILADDLGAHDLSYAGSSYYESPNIDQLASQAMVFEQGYAAAQVCSPSRASILTGQTTPVHGITDWIGALAGEQWGEKHPYTRILPPDYAHALDTAALTLPELFQRNGYTTFFAGKWHLGSKGSWPEDHGFEINKGGWDYGNPRGGYFSPYKNPNLEDGPDGENLSERLAEETAAFIRSKKDEPFFAMLSFYAVHGPIQTTQEYWQKYRDKALAQGLDSSGFEMERRLPIRTIQDNAIYAGLIQHMDDAVGIVMEELKRQGLLENTIVVFTSDNGGVASGDAYSTSNAPLRGGKGYHWEGGIRVPYLIKAPGAKPGKTSVPASGQDFYPTIAALAGLTIPEEVVLNGENLEPVLKEQSIADRPLVWHYPHYGNQGGDPVSMMRKGQYKLIYYWETDEVELYDLHADVDEQRDIAKEQRDLASQMKNDLLLYLNLHDARFPVENPHFSEDELTAYNKRVREKLLPALERNRLKILKDDFQPNKNWWGSATKD</sequence>
<keyword evidence="6" id="KW-0106">Calcium</keyword>
<accession>A0A3D9L801</accession>
<dbReference type="Gene3D" id="3.30.1120.10">
    <property type="match status" value="1"/>
</dbReference>
<comment type="cofactor">
    <cofactor evidence="1">
        <name>Ca(2+)</name>
        <dbReference type="ChEBI" id="CHEBI:29108"/>
    </cofactor>
</comment>
<evidence type="ECO:0000256" key="7">
    <source>
        <dbReference type="SAM" id="SignalP"/>
    </source>
</evidence>
<reference evidence="9 10" key="1">
    <citation type="submission" date="2018-07" db="EMBL/GenBank/DDBJ databases">
        <title>Genomic Encyclopedia of Type Strains, Phase IV (KMG-IV): sequencing the most valuable type-strain genomes for metagenomic binning, comparative biology and taxonomic classification.</title>
        <authorList>
            <person name="Goeker M."/>
        </authorList>
    </citation>
    <scope>NUCLEOTIDE SEQUENCE [LARGE SCALE GENOMIC DNA]</scope>
    <source>
        <strain evidence="9 10">DSM 4134</strain>
    </source>
</reference>
<gene>
    <name evidence="9" type="ORF">C7460_102237</name>
</gene>
<keyword evidence="4 7" id="KW-0732">Signal</keyword>
<evidence type="ECO:0000313" key="9">
    <source>
        <dbReference type="EMBL" id="REE02212.1"/>
    </source>
</evidence>
<feature type="domain" description="Sulfatase N-terminal" evidence="8">
    <location>
        <begin position="25"/>
        <end position="364"/>
    </location>
</feature>
<dbReference type="AlphaFoldDB" id="A0A3D9L801"/>
<dbReference type="EMBL" id="QREG01000002">
    <property type="protein sequence ID" value="REE02212.1"/>
    <property type="molecule type" value="Genomic_DNA"/>
</dbReference>
<evidence type="ECO:0000256" key="5">
    <source>
        <dbReference type="ARBA" id="ARBA00022801"/>
    </source>
</evidence>
<dbReference type="InterPro" id="IPR024607">
    <property type="entry name" value="Sulfatase_CS"/>
</dbReference>
<dbReference type="Gene3D" id="3.40.720.10">
    <property type="entry name" value="Alkaline Phosphatase, subunit A"/>
    <property type="match status" value="1"/>
</dbReference>
<evidence type="ECO:0000256" key="6">
    <source>
        <dbReference type="ARBA" id="ARBA00022837"/>
    </source>
</evidence>
<evidence type="ECO:0000256" key="1">
    <source>
        <dbReference type="ARBA" id="ARBA00001913"/>
    </source>
</evidence>
<dbReference type="GO" id="GO:0004065">
    <property type="term" value="F:arylsulfatase activity"/>
    <property type="evidence" value="ECO:0007669"/>
    <property type="project" value="TreeGrafter"/>
</dbReference>
<dbReference type="GO" id="GO:0046872">
    <property type="term" value="F:metal ion binding"/>
    <property type="evidence" value="ECO:0007669"/>
    <property type="project" value="UniProtKB-KW"/>
</dbReference>
<dbReference type="InterPro" id="IPR000917">
    <property type="entry name" value="Sulfatase_N"/>
</dbReference>
<dbReference type="PROSITE" id="PS00149">
    <property type="entry name" value="SULFATASE_2"/>
    <property type="match status" value="1"/>
</dbReference>
<evidence type="ECO:0000256" key="4">
    <source>
        <dbReference type="ARBA" id="ARBA00022729"/>
    </source>
</evidence>
<dbReference type="Pfam" id="PF00884">
    <property type="entry name" value="Sulfatase"/>
    <property type="match status" value="1"/>
</dbReference>
<evidence type="ECO:0000313" key="10">
    <source>
        <dbReference type="Proteomes" id="UP000256779"/>
    </source>
</evidence>
<evidence type="ECO:0000256" key="2">
    <source>
        <dbReference type="ARBA" id="ARBA00008779"/>
    </source>
</evidence>
<proteinExistence type="inferred from homology"/>
<protein>
    <submittedName>
        <fullName evidence="9">Arylsulfatase A-like enzyme</fullName>
    </submittedName>
</protein>
<evidence type="ECO:0000256" key="3">
    <source>
        <dbReference type="ARBA" id="ARBA00022723"/>
    </source>
</evidence>
<comment type="caution">
    <text evidence="9">The sequence shown here is derived from an EMBL/GenBank/DDBJ whole genome shotgun (WGS) entry which is preliminary data.</text>
</comment>
<keyword evidence="3" id="KW-0479">Metal-binding</keyword>
<evidence type="ECO:0000259" key="8">
    <source>
        <dbReference type="Pfam" id="PF00884"/>
    </source>
</evidence>
<dbReference type="SUPFAM" id="SSF53649">
    <property type="entry name" value="Alkaline phosphatase-like"/>
    <property type="match status" value="1"/>
</dbReference>
<keyword evidence="10" id="KW-1185">Reference proteome</keyword>
<feature type="chain" id="PRO_5017614188" evidence="7">
    <location>
        <begin position="20"/>
        <end position="519"/>
    </location>
</feature>
<comment type="similarity">
    <text evidence="2">Belongs to the sulfatase family.</text>
</comment>
<feature type="signal peptide" evidence="7">
    <location>
        <begin position="1"/>
        <end position="19"/>
    </location>
</feature>